<organism evidence="1 2">
    <name type="scientific">Roridomyces roridus</name>
    <dbReference type="NCBI Taxonomy" id="1738132"/>
    <lineage>
        <taxon>Eukaryota</taxon>
        <taxon>Fungi</taxon>
        <taxon>Dikarya</taxon>
        <taxon>Basidiomycota</taxon>
        <taxon>Agaricomycotina</taxon>
        <taxon>Agaricomycetes</taxon>
        <taxon>Agaricomycetidae</taxon>
        <taxon>Agaricales</taxon>
        <taxon>Marasmiineae</taxon>
        <taxon>Mycenaceae</taxon>
        <taxon>Roridomyces</taxon>
    </lineage>
</organism>
<dbReference type="Proteomes" id="UP001221142">
    <property type="component" value="Unassembled WGS sequence"/>
</dbReference>
<dbReference type="AlphaFoldDB" id="A0AAD7BRH5"/>
<dbReference type="EMBL" id="JARKIF010000010">
    <property type="protein sequence ID" value="KAJ7628664.1"/>
    <property type="molecule type" value="Genomic_DNA"/>
</dbReference>
<evidence type="ECO:0000313" key="2">
    <source>
        <dbReference type="Proteomes" id="UP001221142"/>
    </source>
</evidence>
<comment type="caution">
    <text evidence="1">The sequence shown here is derived from an EMBL/GenBank/DDBJ whole genome shotgun (WGS) entry which is preliminary data.</text>
</comment>
<keyword evidence="2" id="KW-1185">Reference proteome</keyword>
<name>A0AAD7BRH5_9AGAR</name>
<reference evidence="1" key="1">
    <citation type="submission" date="2023-03" db="EMBL/GenBank/DDBJ databases">
        <title>Massive genome expansion in bonnet fungi (Mycena s.s.) driven by repeated elements and novel gene families across ecological guilds.</title>
        <authorList>
            <consortium name="Lawrence Berkeley National Laboratory"/>
            <person name="Harder C.B."/>
            <person name="Miyauchi S."/>
            <person name="Viragh M."/>
            <person name="Kuo A."/>
            <person name="Thoen E."/>
            <person name="Andreopoulos B."/>
            <person name="Lu D."/>
            <person name="Skrede I."/>
            <person name="Drula E."/>
            <person name="Henrissat B."/>
            <person name="Morin E."/>
            <person name="Kohler A."/>
            <person name="Barry K."/>
            <person name="LaButti K."/>
            <person name="Morin E."/>
            <person name="Salamov A."/>
            <person name="Lipzen A."/>
            <person name="Mereny Z."/>
            <person name="Hegedus B."/>
            <person name="Baldrian P."/>
            <person name="Stursova M."/>
            <person name="Weitz H."/>
            <person name="Taylor A."/>
            <person name="Grigoriev I.V."/>
            <person name="Nagy L.G."/>
            <person name="Martin F."/>
            <person name="Kauserud H."/>
        </authorList>
    </citation>
    <scope>NUCLEOTIDE SEQUENCE</scope>
    <source>
        <strain evidence="1">9284</strain>
    </source>
</reference>
<protein>
    <submittedName>
        <fullName evidence="1">Uncharacterized protein</fullName>
    </submittedName>
</protein>
<evidence type="ECO:0000313" key="1">
    <source>
        <dbReference type="EMBL" id="KAJ7628664.1"/>
    </source>
</evidence>
<gene>
    <name evidence="1" type="ORF">FB45DRAFT_1004195</name>
</gene>
<sequence>MITFYTYEERDAMGLPPAPPRYNRDCGGNPYLVRERLFVFLLKRRSEWKSGRFSWRENIPDPQRTIRGGRLVGPRRRARRYLFLASGAIEMGTTKTRARGQRAVPGLGMPKPVQPRDAVVTSAVLRYYDPARCLNQTGRRQEAMFVWNQSLDLATIRVVLAPAHAGLGVRNGIVEPSSHSIERRAIVVQSCRDKDFIMVAGRSLAIGTEANPPRKSL</sequence>
<proteinExistence type="predicted"/>
<accession>A0AAD7BRH5</accession>